<dbReference type="PROSITE" id="PS00108">
    <property type="entry name" value="PROTEIN_KINASE_ST"/>
    <property type="match status" value="1"/>
</dbReference>
<feature type="region of interest" description="Disordered" evidence="6">
    <location>
        <begin position="281"/>
        <end position="385"/>
    </location>
</feature>
<accession>A0A402AYD8</accession>
<dbReference type="CDD" id="cd14014">
    <property type="entry name" value="STKc_PknB_like"/>
    <property type="match status" value="1"/>
</dbReference>
<dbReference type="SUPFAM" id="SSF56112">
    <property type="entry name" value="Protein kinase-like (PK-like)"/>
    <property type="match status" value="1"/>
</dbReference>
<dbReference type="SMART" id="SM00220">
    <property type="entry name" value="S_TKc"/>
    <property type="match status" value="1"/>
</dbReference>
<reference evidence="10" key="1">
    <citation type="submission" date="2018-12" db="EMBL/GenBank/DDBJ databases">
        <title>Tengunoibacter tsumagoiensis gen. nov., sp. nov., Dictyobacter kobayashii sp. nov., D. alpinus sp. nov., and D. joshuensis sp. nov. and description of Dictyobacteraceae fam. nov. within the order Ktedonobacterales isolated from Tengu-no-mugimeshi.</title>
        <authorList>
            <person name="Wang C.M."/>
            <person name="Zheng Y."/>
            <person name="Sakai Y."/>
            <person name="Toyoda A."/>
            <person name="Minakuchi Y."/>
            <person name="Abe K."/>
            <person name="Yokota A."/>
            <person name="Yabe S."/>
        </authorList>
    </citation>
    <scope>NUCLEOTIDE SEQUENCE [LARGE SCALE GENOMIC DNA]</scope>
    <source>
        <strain evidence="10">Uno11</strain>
    </source>
</reference>
<evidence type="ECO:0000256" key="5">
    <source>
        <dbReference type="ARBA" id="ARBA00022840"/>
    </source>
</evidence>
<dbReference type="Proteomes" id="UP000287188">
    <property type="component" value="Unassembled WGS sequence"/>
</dbReference>
<dbReference type="InterPro" id="IPR008271">
    <property type="entry name" value="Ser/Thr_kinase_AS"/>
</dbReference>
<evidence type="ECO:0000256" key="4">
    <source>
        <dbReference type="ARBA" id="ARBA00022777"/>
    </source>
</evidence>
<keyword evidence="3" id="KW-0547">Nucleotide-binding</keyword>
<dbReference type="EC" id="2.7.11.1" evidence="1"/>
<keyword evidence="4" id="KW-0418">Kinase</keyword>
<sequence length="497" mass="56893">MNSEIINSYRIEEKIGGGGYSRVYWASHIASGKRESSRIKIFHDYVDTPLARAKFESEARLLRRLQHEYIVPIIAHGIKYIRSREARLPYLITELAPHGSLRDLLNNTSEPLPKNQALMIITQVGEALQYAHDNNVAHLDIKPENILFKTPEHVWLADLGIADVLVSTRTREGGIAGTYAYMAPEQFQGQMSKRSDQYALACVAYELLTGTHPFDTTSSHTLMYQHLEKQPVSPAEYNPEIPDAVCKVILRGMAKDRYDRYATTADFVKMLKLAFRTGNWRPRDNYLHTPHTPTWNPDQPPPTRRASRIYQPRNNPAHPQGQVQQLQQRPVANAQRIGRHAVHQPPQTYRPPIVNQQRASSPVRYSSARPPRTHSRRLPRQPPRSRVQEFMSSQEFISVQPSTYLRQSYQGQQTLYRNWFKAGYVWLAPLMLALALIVYILPLLVPSFAYTIQLQFIDCSGLVICLTGDALSEVYRDGHPFWTPWPSRHLSLGSQGR</sequence>
<evidence type="ECO:0000313" key="10">
    <source>
        <dbReference type="Proteomes" id="UP000287188"/>
    </source>
</evidence>
<comment type="caution">
    <text evidence="9">The sequence shown here is derived from an EMBL/GenBank/DDBJ whole genome shotgun (WGS) entry which is preliminary data.</text>
</comment>
<feature type="compositionally biased region" description="Polar residues" evidence="6">
    <location>
        <begin position="354"/>
        <end position="364"/>
    </location>
</feature>
<dbReference type="RefSeq" id="WP_126557374.1">
    <property type="nucleotide sequence ID" value="NZ_BIFS01000002.1"/>
</dbReference>
<dbReference type="PROSITE" id="PS50011">
    <property type="entry name" value="PROTEIN_KINASE_DOM"/>
    <property type="match status" value="1"/>
</dbReference>
<feature type="transmembrane region" description="Helical" evidence="7">
    <location>
        <begin position="423"/>
        <end position="445"/>
    </location>
</feature>
<gene>
    <name evidence="9" type="ORF">KDK_78950</name>
</gene>
<dbReference type="EMBL" id="BIFS01000002">
    <property type="protein sequence ID" value="GCE24095.1"/>
    <property type="molecule type" value="Genomic_DNA"/>
</dbReference>
<dbReference type="OrthoDB" id="9813021at2"/>
<dbReference type="Pfam" id="PF00069">
    <property type="entry name" value="Pkinase"/>
    <property type="match status" value="1"/>
</dbReference>
<dbReference type="PANTHER" id="PTHR43289:SF6">
    <property type="entry name" value="SERINE_THREONINE-PROTEIN KINASE NEKL-3"/>
    <property type="match status" value="1"/>
</dbReference>
<dbReference type="GO" id="GO:0005524">
    <property type="term" value="F:ATP binding"/>
    <property type="evidence" value="ECO:0007669"/>
    <property type="project" value="UniProtKB-KW"/>
</dbReference>
<organism evidence="9 10">
    <name type="scientific">Dictyobacter kobayashii</name>
    <dbReference type="NCBI Taxonomy" id="2014872"/>
    <lineage>
        <taxon>Bacteria</taxon>
        <taxon>Bacillati</taxon>
        <taxon>Chloroflexota</taxon>
        <taxon>Ktedonobacteria</taxon>
        <taxon>Ktedonobacterales</taxon>
        <taxon>Dictyobacteraceae</taxon>
        <taxon>Dictyobacter</taxon>
    </lineage>
</organism>
<dbReference type="AlphaFoldDB" id="A0A402AYD8"/>
<protein>
    <recommendedName>
        <fullName evidence="1">non-specific serine/threonine protein kinase</fullName>
        <ecNumber evidence="1">2.7.11.1</ecNumber>
    </recommendedName>
</protein>
<name>A0A402AYD8_9CHLR</name>
<evidence type="ECO:0000256" key="6">
    <source>
        <dbReference type="SAM" id="MobiDB-lite"/>
    </source>
</evidence>
<keyword evidence="7" id="KW-1133">Transmembrane helix</keyword>
<dbReference type="InterPro" id="IPR000719">
    <property type="entry name" value="Prot_kinase_dom"/>
</dbReference>
<dbReference type="InterPro" id="IPR011009">
    <property type="entry name" value="Kinase-like_dom_sf"/>
</dbReference>
<proteinExistence type="predicted"/>
<evidence type="ECO:0000256" key="2">
    <source>
        <dbReference type="ARBA" id="ARBA00022679"/>
    </source>
</evidence>
<evidence type="ECO:0000256" key="3">
    <source>
        <dbReference type="ARBA" id="ARBA00022741"/>
    </source>
</evidence>
<dbReference type="Gene3D" id="1.10.510.10">
    <property type="entry name" value="Transferase(Phosphotransferase) domain 1"/>
    <property type="match status" value="1"/>
</dbReference>
<feature type="domain" description="Protein kinase" evidence="8">
    <location>
        <begin position="9"/>
        <end position="273"/>
    </location>
</feature>
<dbReference type="PANTHER" id="PTHR43289">
    <property type="entry name" value="MITOGEN-ACTIVATED PROTEIN KINASE KINASE KINASE 20-RELATED"/>
    <property type="match status" value="1"/>
</dbReference>
<keyword evidence="7" id="KW-0812">Transmembrane</keyword>
<evidence type="ECO:0000259" key="8">
    <source>
        <dbReference type="PROSITE" id="PS50011"/>
    </source>
</evidence>
<keyword evidence="7" id="KW-0472">Membrane</keyword>
<evidence type="ECO:0000256" key="1">
    <source>
        <dbReference type="ARBA" id="ARBA00012513"/>
    </source>
</evidence>
<keyword evidence="2" id="KW-0808">Transferase</keyword>
<keyword evidence="10" id="KW-1185">Reference proteome</keyword>
<evidence type="ECO:0000256" key="7">
    <source>
        <dbReference type="SAM" id="Phobius"/>
    </source>
</evidence>
<dbReference type="GO" id="GO:0004674">
    <property type="term" value="F:protein serine/threonine kinase activity"/>
    <property type="evidence" value="ECO:0007669"/>
    <property type="project" value="UniProtKB-EC"/>
</dbReference>
<evidence type="ECO:0000313" key="9">
    <source>
        <dbReference type="EMBL" id="GCE24095.1"/>
    </source>
</evidence>
<keyword evidence="5" id="KW-0067">ATP-binding</keyword>